<dbReference type="Pfam" id="PF22191">
    <property type="entry name" value="IBR_1"/>
    <property type="match status" value="1"/>
</dbReference>
<evidence type="ECO:0000259" key="17">
    <source>
        <dbReference type="PROSITE" id="PS50908"/>
    </source>
</evidence>
<dbReference type="SUPFAM" id="SSF54495">
    <property type="entry name" value="UBC-like"/>
    <property type="match status" value="1"/>
</dbReference>
<accession>A0A369KD00</accession>
<dbReference type="CDD" id="cd20341">
    <property type="entry name" value="BRcat_RBR_RNF14"/>
    <property type="match status" value="1"/>
</dbReference>
<evidence type="ECO:0000256" key="12">
    <source>
        <dbReference type="ARBA" id="ARBA00022989"/>
    </source>
</evidence>
<dbReference type="PANTHER" id="PTHR11685">
    <property type="entry name" value="RBR FAMILY RING FINGER AND IBR DOMAIN-CONTAINING"/>
    <property type="match status" value="1"/>
</dbReference>
<dbReference type="SUPFAM" id="SSF57850">
    <property type="entry name" value="RING/U-box"/>
    <property type="match status" value="3"/>
</dbReference>
<keyword evidence="11" id="KW-0862">Zinc</keyword>
<feature type="domain" description="RING-type" evidence="16">
    <location>
        <begin position="194"/>
        <end position="239"/>
    </location>
</feature>
<dbReference type="Gene3D" id="3.30.40.10">
    <property type="entry name" value="Zinc/RING finger domain, C3HC4 (zinc finger)"/>
    <property type="match status" value="1"/>
</dbReference>
<name>A0A369KD00_HYPMA</name>
<reference evidence="19" key="1">
    <citation type="submission" date="2018-04" db="EMBL/GenBank/DDBJ databases">
        <title>Whole genome sequencing of Hypsizygus marmoreus.</title>
        <authorList>
            <person name="Choi I.-G."/>
            <person name="Min B."/>
            <person name="Kim J.-G."/>
            <person name="Kim S."/>
            <person name="Oh Y.-L."/>
            <person name="Kong W.-S."/>
            <person name="Park H."/>
            <person name="Jeong J."/>
            <person name="Song E.-S."/>
        </authorList>
    </citation>
    <scope>NUCLEOTIDE SEQUENCE [LARGE SCALE GENOMIC DNA]</scope>
    <source>
        <strain evidence="19">51987-8</strain>
    </source>
</reference>
<keyword evidence="9 15" id="KW-0863">Zinc-finger</keyword>
<dbReference type="PROSITE" id="PS51873">
    <property type="entry name" value="TRIAD"/>
    <property type="match status" value="1"/>
</dbReference>
<dbReference type="InterPro" id="IPR016135">
    <property type="entry name" value="UBQ-conjugating_enzyme/RWD"/>
</dbReference>
<evidence type="ECO:0000256" key="13">
    <source>
        <dbReference type="ARBA" id="ARBA00023136"/>
    </source>
</evidence>
<dbReference type="Pfam" id="PF05773">
    <property type="entry name" value="RWD"/>
    <property type="match status" value="1"/>
</dbReference>
<dbReference type="OrthoDB" id="1431934at2759"/>
<gene>
    <name evidence="19" type="primary">itt1</name>
    <name evidence="19" type="ORF">Hypma_015278</name>
</gene>
<evidence type="ECO:0000256" key="6">
    <source>
        <dbReference type="ARBA" id="ARBA00022692"/>
    </source>
</evidence>
<comment type="similarity">
    <text evidence="14">Belongs to the RBR family. RNF14 subfamily.</text>
</comment>
<dbReference type="InParanoid" id="A0A369KD00"/>
<dbReference type="GO" id="GO:0008270">
    <property type="term" value="F:zinc ion binding"/>
    <property type="evidence" value="ECO:0007669"/>
    <property type="project" value="UniProtKB-KW"/>
</dbReference>
<feature type="domain" description="RING-type" evidence="18">
    <location>
        <begin position="190"/>
        <end position="445"/>
    </location>
</feature>
<keyword evidence="5" id="KW-0808">Transferase</keyword>
<comment type="catalytic activity">
    <reaction evidence="1">
        <text>[E2 ubiquitin-conjugating enzyme]-S-ubiquitinyl-L-cysteine + [acceptor protein]-L-lysine = [E2 ubiquitin-conjugating enzyme]-L-cysteine + [acceptor protein]-N(6)-ubiquitinyl-L-lysine.</text>
        <dbReference type="EC" id="2.3.2.31"/>
    </reaction>
</comment>
<comment type="pathway">
    <text evidence="3">Protein modification; protein ubiquitination.</text>
</comment>
<dbReference type="Gene3D" id="1.20.120.1750">
    <property type="match status" value="1"/>
</dbReference>
<dbReference type="SMART" id="SM00591">
    <property type="entry name" value="RWD"/>
    <property type="match status" value="1"/>
</dbReference>
<dbReference type="InterPro" id="IPR047548">
    <property type="entry name" value="Rcat_RBR_RNF14"/>
</dbReference>
<evidence type="ECO:0000259" key="16">
    <source>
        <dbReference type="PROSITE" id="PS50089"/>
    </source>
</evidence>
<comment type="subcellular location">
    <subcellularLocation>
        <location evidence="2">Membrane</location>
        <topology evidence="2">Single-pass membrane protein</topology>
    </subcellularLocation>
</comment>
<keyword evidence="12" id="KW-1133">Transmembrane helix</keyword>
<evidence type="ECO:0000256" key="15">
    <source>
        <dbReference type="PROSITE-ProRule" id="PRU00175"/>
    </source>
</evidence>
<evidence type="ECO:0000256" key="9">
    <source>
        <dbReference type="ARBA" id="ARBA00022771"/>
    </source>
</evidence>
<evidence type="ECO:0000256" key="1">
    <source>
        <dbReference type="ARBA" id="ARBA00001798"/>
    </source>
</evidence>
<protein>
    <recommendedName>
        <fullName evidence="4">RBR-type E3 ubiquitin transferase</fullName>
        <ecNumber evidence="4">2.3.2.31</ecNumber>
    </recommendedName>
</protein>
<dbReference type="SMART" id="SM00647">
    <property type="entry name" value="IBR"/>
    <property type="match status" value="2"/>
</dbReference>
<dbReference type="InterPro" id="IPR006575">
    <property type="entry name" value="RWD_dom"/>
</dbReference>
<dbReference type="InterPro" id="IPR001841">
    <property type="entry name" value="Znf_RING"/>
</dbReference>
<dbReference type="CDD" id="cd23134">
    <property type="entry name" value="RING-HC_ITT1-like"/>
    <property type="match status" value="1"/>
</dbReference>
<dbReference type="GO" id="GO:0005737">
    <property type="term" value="C:cytoplasm"/>
    <property type="evidence" value="ECO:0007669"/>
    <property type="project" value="UniProtKB-ARBA"/>
</dbReference>
<comment type="caution">
    <text evidence="19">The sequence shown here is derived from an EMBL/GenBank/DDBJ whole genome shotgun (WGS) entry which is preliminary data.</text>
</comment>
<dbReference type="GO" id="GO:0061630">
    <property type="term" value="F:ubiquitin protein ligase activity"/>
    <property type="evidence" value="ECO:0007669"/>
    <property type="project" value="UniProtKB-EC"/>
</dbReference>
<evidence type="ECO:0000256" key="10">
    <source>
        <dbReference type="ARBA" id="ARBA00022786"/>
    </source>
</evidence>
<keyword evidence="7" id="KW-0479">Metal-binding</keyword>
<keyword evidence="8" id="KW-0677">Repeat</keyword>
<evidence type="ECO:0000256" key="11">
    <source>
        <dbReference type="ARBA" id="ARBA00022833"/>
    </source>
</evidence>
<evidence type="ECO:0000256" key="2">
    <source>
        <dbReference type="ARBA" id="ARBA00004167"/>
    </source>
</evidence>
<evidence type="ECO:0000256" key="7">
    <source>
        <dbReference type="ARBA" id="ARBA00022723"/>
    </source>
</evidence>
<dbReference type="PROSITE" id="PS50089">
    <property type="entry name" value="ZF_RING_2"/>
    <property type="match status" value="1"/>
</dbReference>
<dbReference type="EMBL" id="LUEZ02000010">
    <property type="protein sequence ID" value="RDB29614.1"/>
    <property type="molecule type" value="Genomic_DNA"/>
</dbReference>
<evidence type="ECO:0000256" key="3">
    <source>
        <dbReference type="ARBA" id="ARBA00004906"/>
    </source>
</evidence>
<evidence type="ECO:0000256" key="5">
    <source>
        <dbReference type="ARBA" id="ARBA00022679"/>
    </source>
</evidence>
<evidence type="ECO:0000256" key="4">
    <source>
        <dbReference type="ARBA" id="ARBA00012251"/>
    </source>
</evidence>
<dbReference type="InterPro" id="IPR017907">
    <property type="entry name" value="Znf_RING_CS"/>
</dbReference>
<dbReference type="STRING" id="39966.A0A369KD00"/>
<dbReference type="GO" id="GO:0016567">
    <property type="term" value="P:protein ubiquitination"/>
    <property type="evidence" value="ECO:0007669"/>
    <property type="project" value="InterPro"/>
</dbReference>
<dbReference type="PROSITE" id="PS00518">
    <property type="entry name" value="ZF_RING_1"/>
    <property type="match status" value="1"/>
</dbReference>
<dbReference type="PROSITE" id="PS50908">
    <property type="entry name" value="RWD"/>
    <property type="match status" value="1"/>
</dbReference>
<evidence type="ECO:0000313" key="20">
    <source>
        <dbReference type="Proteomes" id="UP000076154"/>
    </source>
</evidence>
<dbReference type="CDD" id="cd23820">
    <property type="entry name" value="RWD_RNF14"/>
    <property type="match status" value="1"/>
</dbReference>
<dbReference type="Proteomes" id="UP000076154">
    <property type="component" value="Unassembled WGS sequence"/>
</dbReference>
<dbReference type="Pfam" id="PF01485">
    <property type="entry name" value="IBR"/>
    <property type="match status" value="1"/>
</dbReference>
<dbReference type="FunFam" id="3.30.40.10:FF:000051">
    <property type="entry name" value="RBR-type E3 ubiquitin transferase"/>
    <property type="match status" value="1"/>
</dbReference>
<keyword evidence="13" id="KW-0472">Membrane</keyword>
<dbReference type="GO" id="GO:0031090">
    <property type="term" value="C:organelle membrane"/>
    <property type="evidence" value="ECO:0007669"/>
    <property type="project" value="UniProtKB-ARBA"/>
</dbReference>
<evidence type="ECO:0000313" key="19">
    <source>
        <dbReference type="EMBL" id="RDB29614.1"/>
    </source>
</evidence>
<feature type="domain" description="RWD" evidence="17">
    <location>
        <begin position="18"/>
        <end position="150"/>
    </location>
</feature>
<dbReference type="InterPro" id="IPR013083">
    <property type="entry name" value="Znf_RING/FYVE/PHD"/>
</dbReference>
<dbReference type="InterPro" id="IPR044066">
    <property type="entry name" value="TRIAD_supradom"/>
</dbReference>
<dbReference type="AlphaFoldDB" id="A0A369KD00"/>
<dbReference type="InterPro" id="IPR031127">
    <property type="entry name" value="E3_UB_ligase_RBR"/>
</dbReference>
<keyword evidence="6" id="KW-0812">Transmembrane</keyword>
<sequence>MTQLGPNSSSECYALQRQEYEVLESIYPECMSGQIADNSLKLQIPIEFDEPQAVCIVQDDTMSTSCSSSEPDPQLNLSLSSLPPLMISMILPPSYPLSNPPYLTSIRASYLWVPQISRLQDILTNMWQPGEGILYTWIEFIRSGDFLHSLSLTSSLDVPGIRIPHPSPRVLATKFKDFEASTKSIRFTQSSYPCSICLTSLKGSKCIQLSCAHVFCRLCLENFWKLCIAEGDVGRVGCPDPECVKAGREANAEEVAWVVSVPEVERWRWLREKRNLEKDPTIIHCPMSFCQTPIPKPPGTDENSGWDRLRSCPACSFSFCAFCRRTWHGPIAPCPIAHSEKLVLDYLNLPEGSTERQTIERRFGKANVLRLVAAYEEEQANKEWLQASTMACPGCEVHVEKSLGCNHMTCAKCRQHFCYRCGTRLSAADPYTHFSTMGHPCYNKLFDFQAESDEWQPIEGFDDH</sequence>
<evidence type="ECO:0000256" key="14">
    <source>
        <dbReference type="ARBA" id="ARBA00044508"/>
    </source>
</evidence>
<dbReference type="InterPro" id="IPR002867">
    <property type="entry name" value="IBR_dom"/>
</dbReference>
<evidence type="ECO:0000259" key="18">
    <source>
        <dbReference type="PROSITE" id="PS51873"/>
    </source>
</evidence>
<dbReference type="CDD" id="cd20354">
    <property type="entry name" value="Rcat_RBR_RNF14"/>
    <property type="match status" value="1"/>
</dbReference>
<dbReference type="EC" id="2.3.2.31" evidence="4"/>
<keyword evidence="10" id="KW-0833">Ubl conjugation pathway</keyword>
<keyword evidence="20" id="KW-1185">Reference proteome</keyword>
<dbReference type="Gene3D" id="3.10.110.10">
    <property type="entry name" value="Ubiquitin Conjugating Enzyme"/>
    <property type="match status" value="1"/>
</dbReference>
<evidence type="ECO:0000256" key="8">
    <source>
        <dbReference type="ARBA" id="ARBA00022737"/>
    </source>
</evidence>
<dbReference type="FunCoup" id="A0A369KD00">
    <property type="interactions" value="127"/>
</dbReference>
<proteinExistence type="inferred from homology"/>
<organism evidence="19 20">
    <name type="scientific">Hypsizygus marmoreus</name>
    <name type="common">White beech mushroom</name>
    <name type="synonym">Agaricus marmoreus</name>
    <dbReference type="NCBI Taxonomy" id="39966"/>
    <lineage>
        <taxon>Eukaryota</taxon>
        <taxon>Fungi</taxon>
        <taxon>Dikarya</taxon>
        <taxon>Basidiomycota</taxon>
        <taxon>Agaricomycotina</taxon>
        <taxon>Agaricomycetes</taxon>
        <taxon>Agaricomycetidae</taxon>
        <taxon>Agaricales</taxon>
        <taxon>Tricholomatineae</taxon>
        <taxon>Lyophyllaceae</taxon>
        <taxon>Hypsizygus</taxon>
    </lineage>
</organism>